<dbReference type="STRING" id="187304.B0E33_03975"/>
<name>A0A0M6Y7B7_9HYPH</name>
<dbReference type="Pfam" id="PF07729">
    <property type="entry name" value="FCD"/>
    <property type="match status" value="1"/>
</dbReference>
<feature type="domain" description="HTH gntR-type" evidence="4">
    <location>
        <begin position="14"/>
        <end position="82"/>
    </location>
</feature>
<dbReference type="InterPro" id="IPR036390">
    <property type="entry name" value="WH_DNA-bd_sf"/>
</dbReference>
<dbReference type="Gene3D" id="1.10.10.10">
    <property type="entry name" value="Winged helix-like DNA-binding domain superfamily/Winged helix DNA-binding domain"/>
    <property type="match status" value="1"/>
</dbReference>
<proteinExistence type="predicted"/>
<dbReference type="GO" id="GO:0003700">
    <property type="term" value="F:DNA-binding transcription factor activity"/>
    <property type="evidence" value="ECO:0007669"/>
    <property type="project" value="InterPro"/>
</dbReference>
<evidence type="ECO:0000256" key="3">
    <source>
        <dbReference type="ARBA" id="ARBA00023163"/>
    </source>
</evidence>
<dbReference type="GO" id="GO:0003677">
    <property type="term" value="F:DNA binding"/>
    <property type="evidence" value="ECO:0007669"/>
    <property type="project" value="UniProtKB-KW"/>
</dbReference>
<dbReference type="InterPro" id="IPR011711">
    <property type="entry name" value="GntR_C"/>
</dbReference>
<keyword evidence="3" id="KW-0804">Transcription</keyword>
<dbReference type="SMART" id="SM00895">
    <property type="entry name" value="FCD"/>
    <property type="match status" value="1"/>
</dbReference>
<dbReference type="OrthoDB" id="9028214at2"/>
<dbReference type="PANTHER" id="PTHR43537">
    <property type="entry name" value="TRANSCRIPTIONAL REGULATOR, GNTR FAMILY"/>
    <property type="match status" value="1"/>
</dbReference>
<accession>A0A0M6Y7B7</accession>
<dbReference type="AlphaFoldDB" id="A0A0M6Y7B7"/>
<sequence length="239" mass="26155">MTFVATGGLGSQIGNHTDQVVEQLGRAIVAGEYPPETMIPLDPDISEMFDVSRTVVREAKKTLIAKGLIQSKAKVGTHVRPASEWNMFDPDVLRWHAALNNQRPFLEDLFEIRLIFEPAAAGSAAKRATDAECVTLSKLCDNLATGKDRAAVAVADLEFHKMILKLSGNRFLQSLGDLVQAALYSLFIAEANERNDQETYEFVERHRAIVTAIKAGDAKAAHDAMVAVILAGRKIELNI</sequence>
<dbReference type="PROSITE" id="PS50949">
    <property type="entry name" value="HTH_GNTR"/>
    <property type="match status" value="1"/>
</dbReference>
<dbReference type="InterPro" id="IPR000524">
    <property type="entry name" value="Tscrpt_reg_HTH_GntR"/>
</dbReference>
<dbReference type="KEGG" id="lagg:B0E33_03975"/>
<organism evidence="5 6">
    <name type="scientific">Roseibium aggregatum</name>
    <dbReference type="NCBI Taxonomy" id="187304"/>
    <lineage>
        <taxon>Bacteria</taxon>
        <taxon>Pseudomonadati</taxon>
        <taxon>Pseudomonadota</taxon>
        <taxon>Alphaproteobacteria</taxon>
        <taxon>Hyphomicrobiales</taxon>
        <taxon>Stappiaceae</taxon>
        <taxon>Roseibium</taxon>
    </lineage>
</organism>
<evidence type="ECO:0000256" key="2">
    <source>
        <dbReference type="ARBA" id="ARBA00023125"/>
    </source>
</evidence>
<reference evidence="6" key="1">
    <citation type="submission" date="2015-07" db="EMBL/GenBank/DDBJ databases">
        <authorList>
            <person name="Rodrigo-Torres Lidia"/>
            <person name="Arahal R.David."/>
        </authorList>
    </citation>
    <scope>NUCLEOTIDE SEQUENCE [LARGE SCALE GENOMIC DNA]</scope>
    <source>
        <strain evidence="6">CECT 4801</strain>
    </source>
</reference>
<evidence type="ECO:0000259" key="4">
    <source>
        <dbReference type="PROSITE" id="PS50949"/>
    </source>
</evidence>
<evidence type="ECO:0000313" key="6">
    <source>
        <dbReference type="Proteomes" id="UP000048926"/>
    </source>
</evidence>
<dbReference type="CDD" id="cd07377">
    <property type="entry name" value="WHTH_GntR"/>
    <property type="match status" value="1"/>
</dbReference>
<dbReference type="SMART" id="SM00345">
    <property type="entry name" value="HTH_GNTR"/>
    <property type="match status" value="1"/>
</dbReference>
<dbReference type="InterPro" id="IPR036388">
    <property type="entry name" value="WH-like_DNA-bd_sf"/>
</dbReference>
<dbReference type="Pfam" id="PF00392">
    <property type="entry name" value="GntR"/>
    <property type="match status" value="1"/>
</dbReference>
<dbReference type="PRINTS" id="PR00035">
    <property type="entry name" value="HTHGNTR"/>
</dbReference>
<dbReference type="Gene3D" id="1.20.120.530">
    <property type="entry name" value="GntR ligand-binding domain-like"/>
    <property type="match status" value="1"/>
</dbReference>
<dbReference type="SUPFAM" id="SSF46785">
    <property type="entry name" value="Winged helix' DNA-binding domain"/>
    <property type="match status" value="1"/>
</dbReference>
<dbReference type="Proteomes" id="UP000048926">
    <property type="component" value="Unassembled WGS sequence"/>
</dbReference>
<evidence type="ECO:0000256" key="1">
    <source>
        <dbReference type="ARBA" id="ARBA00023015"/>
    </source>
</evidence>
<dbReference type="InterPro" id="IPR008920">
    <property type="entry name" value="TF_FadR/GntR_C"/>
</dbReference>
<gene>
    <name evidence="5" type="primary">lldR_3</name>
    <name evidence="5" type="ORF">LAL4801_03875</name>
</gene>
<keyword evidence="6" id="KW-1185">Reference proteome</keyword>
<keyword evidence="2" id="KW-0238">DNA-binding</keyword>
<dbReference type="RefSeq" id="WP_055658466.1">
    <property type="nucleotide sequence ID" value="NZ_CP087156.1"/>
</dbReference>
<dbReference type="SUPFAM" id="SSF48008">
    <property type="entry name" value="GntR ligand-binding domain-like"/>
    <property type="match status" value="1"/>
</dbReference>
<dbReference type="EMBL" id="CXST01000002">
    <property type="protein sequence ID" value="CTQ45423.1"/>
    <property type="molecule type" value="Genomic_DNA"/>
</dbReference>
<keyword evidence="1" id="KW-0805">Transcription regulation</keyword>
<evidence type="ECO:0000313" key="5">
    <source>
        <dbReference type="EMBL" id="CTQ45423.1"/>
    </source>
</evidence>
<protein>
    <submittedName>
        <fullName evidence="5">Putative L-lactate dehydrogenase operon regulatory protein</fullName>
    </submittedName>
</protein>
<dbReference type="PANTHER" id="PTHR43537:SF44">
    <property type="entry name" value="GNTR FAMILY REGULATORY PROTEIN"/>
    <property type="match status" value="1"/>
</dbReference>